<evidence type="ECO:0000256" key="1">
    <source>
        <dbReference type="ARBA" id="ARBA00003041"/>
    </source>
</evidence>
<proteinExistence type="inferred from homology"/>
<dbReference type="EMBL" id="MTLA01000221">
    <property type="protein sequence ID" value="OOP67173.1"/>
    <property type="molecule type" value="Genomic_DNA"/>
</dbReference>
<dbReference type="GO" id="GO:0015031">
    <property type="term" value="P:protein transport"/>
    <property type="evidence" value="ECO:0007669"/>
    <property type="project" value="UniProtKB-KW"/>
</dbReference>
<dbReference type="InterPro" id="IPR051472">
    <property type="entry name" value="T3SS_Stator/FliH"/>
</dbReference>
<dbReference type="RefSeq" id="WP_169846936.1">
    <property type="nucleotide sequence ID" value="NZ_CP065424.1"/>
</dbReference>
<dbReference type="Pfam" id="PF02108">
    <property type="entry name" value="FliH"/>
    <property type="match status" value="1"/>
</dbReference>
<reference evidence="9 10" key="1">
    <citation type="submission" date="2017-01" db="EMBL/GenBank/DDBJ databases">
        <title>Draft genome sequence of Bacillus oleronius.</title>
        <authorList>
            <person name="Allam M."/>
        </authorList>
    </citation>
    <scope>NUCLEOTIDE SEQUENCE [LARGE SCALE GENOMIC DNA]</scope>
    <source>
        <strain evidence="9 10">DSM 9356</strain>
    </source>
</reference>
<dbReference type="Proteomes" id="UP000189761">
    <property type="component" value="Unassembled WGS sequence"/>
</dbReference>
<evidence type="ECO:0000313" key="10">
    <source>
        <dbReference type="Proteomes" id="UP000189761"/>
    </source>
</evidence>
<dbReference type="NCBIfam" id="TIGR03825">
    <property type="entry name" value="FliH_bacil"/>
    <property type="match status" value="1"/>
</dbReference>
<comment type="caution">
    <text evidence="9">The sequence shown here is derived from an EMBL/GenBank/DDBJ whole genome shotgun (WGS) entry which is preliminary data.</text>
</comment>
<gene>
    <name evidence="9" type="ORF">BWZ43_17070</name>
</gene>
<keyword evidence="3" id="KW-0813">Transport</keyword>
<evidence type="ECO:0000256" key="5">
    <source>
        <dbReference type="ARBA" id="ARBA00022927"/>
    </source>
</evidence>
<organism evidence="9 10">
    <name type="scientific">Heyndrickxia oleronia</name>
    <dbReference type="NCBI Taxonomy" id="38875"/>
    <lineage>
        <taxon>Bacteria</taxon>
        <taxon>Bacillati</taxon>
        <taxon>Bacillota</taxon>
        <taxon>Bacilli</taxon>
        <taxon>Bacillales</taxon>
        <taxon>Bacillaceae</taxon>
        <taxon>Heyndrickxia</taxon>
    </lineage>
</organism>
<comment type="similarity">
    <text evidence="2">Belongs to the FliH family.</text>
</comment>
<dbReference type="InterPro" id="IPR018035">
    <property type="entry name" value="Flagellar_FliH/T3SS_HrpE"/>
</dbReference>
<evidence type="ECO:0000256" key="4">
    <source>
        <dbReference type="ARBA" id="ARBA00022795"/>
    </source>
</evidence>
<keyword evidence="10" id="KW-1185">Reference proteome</keyword>
<keyword evidence="4" id="KW-1005">Bacterial flagellum biogenesis</keyword>
<keyword evidence="5" id="KW-0653">Protein transport</keyword>
<sequence>MSKIIKSRTAVQSEIKAKVIGIKDISCLQPVEEIDETDPLEQEKKLILEKFQQQAHEIIQKAEQEALLIKNQTLEEKQAWNEEKALLIEEAKAIGFKQGLTEGQQQGFAQYNGQLEMVNQMTADLKGEYVRYIESAEKVILELGMKVAERILHETIEEQPEKFLNIVKEALKEVKEHREVHILVHPTQYSFVIQCKDELDAIFPSNQQCYVYANDELSEFQCLIETSHGRVDASVDSQLTELKVKLMEFVEGETI</sequence>
<evidence type="ECO:0000256" key="2">
    <source>
        <dbReference type="ARBA" id="ARBA00006602"/>
    </source>
</evidence>
<comment type="function">
    <text evidence="1">Needed for flagellar regrowth and assembly.</text>
</comment>
<name>A0A8E2I6X0_9BACI</name>
<protein>
    <recommendedName>
        <fullName evidence="7">Flagellar assembly protein FliH</fullName>
    </recommendedName>
</protein>
<dbReference type="InterPro" id="IPR022524">
    <property type="entry name" value="FliH_Bacilli"/>
</dbReference>
<evidence type="ECO:0000256" key="3">
    <source>
        <dbReference type="ARBA" id="ARBA00022448"/>
    </source>
</evidence>
<accession>A0A8E2I6X0</accession>
<evidence type="ECO:0000256" key="6">
    <source>
        <dbReference type="ARBA" id="ARBA00023225"/>
    </source>
</evidence>
<evidence type="ECO:0000313" key="9">
    <source>
        <dbReference type="EMBL" id="OOP67173.1"/>
    </source>
</evidence>
<keyword evidence="9" id="KW-0969">Cilium</keyword>
<dbReference type="PANTHER" id="PTHR34982:SF1">
    <property type="entry name" value="FLAGELLAR ASSEMBLY PROTEIN FLIH"/>
    <property type="match status" value="1"/>
</dbReference>
<dbReference type="AlphaFoldDB" id="A0A8E2I6X0"/>
<dbReference type="PANTHER" id="PTHR34982">
    <property type="entry name" value="YOP PROTEINS TRANSLOCATION PROTEIN L"/>
    <property type="match status" value="1"/>
</dbReference>
<evidence type="ECO:0000256" key="7">
    <source>
        <dbReference type="NCBIfam" id="TIGR03825"/>
    </source>
</evidence>
<evidence type="ECO:0000259" key="8">
    <source>
        <dbReference type="Pfam" id="PF02108"/>
    </source>
</evidence>
<keyword evidence="9" id="KW-0966">Cell projection</keyword>
<keyword evidence="6" id="KW-1006">Bacterial flagellum protein export</keyword>
<keyword evidence="9" id="KW-0282">Flagellum</keyword>
<feature type="domain" description="Flagellar assembly protein FliH/Type III secretion system HrpE" evidence="8">
    <location>
        <begin position="115"/>
        <end position="241"/>
    </location>
</feature>
<dbReference type="GO" id="GO:0005829">
    <property type="term" value="C:cytosol"/>
    <property type="evidence" value="ECO:0007669"/>
    <property type="project" value="TreeGrafter"/>
</dbReference>
<dbReference type="GO" id="GO:0044781">
    <property type="term" value="P:bacterial-type flagellum organization"/>
    <property type="evidence" value="ECO:0007669"/>
    <property type="project" value="UniProtKB-KW"/>
</dbReference>